<reference evidence="1 2" key="1">
    <citation type="submission" date="2019-07" db="EMBL/GenBank/DDBJ databases">
        <title>The First High-Quality Draft Genome Sequence of the Causal Agent of the Current Panama Disease Epidemic.</title>
        <authorList>
            <person name="Warmington R.J."/>
            <person name="Kay W."/>
            <person name="Jeffries A."/>
            <person name="Bebber D."/>
            <person name="Moore K."/>
            <person name="Studholme D.J."/>
        </authorList>
    </citation>
    <scope>NUCLEOTIDE SEQUENCE [LARGE SCALE GENOMIC DNA]</scope>
    <source>
        <strain evidence="1 2">TR4</strain>
    </source>
</reference>
<accession>A0A5C6TMR3</accession>
<evidence type="ECO:0000313" key="2">
    <source>
        <dbReference type="Proteomes" id="UP000321331"/>
    </source>
</evidence>
<organism evidence="1 2">
    <name type="scientific">Fusarium oxysporum f. sp. cubense</name>
    <dbReference type="NCBI Taxonomy" id="61366"/>
    <lineage>
        <taxon>Eukaryota</taxon>
        <taxon>Fungi</taxon>
        <taxon>Dikarya</taxon>
        <taxon>Ascomycota</taxon>
        <taxon>Pezizomycotina</taxon>
        <taxon>Sordariomycetes</taxon>
        <taxon>Hypocreomycetidae</taxon>
        <taxon>Hypocreales</taxon>
        <taxon>Nectriaceae</taxon>
        <taxon>Fusarium</taxon>
        <taxon>Fusarium oxysporum species complex</taxon>
    </lineage>
</organism>
<sequence>MSSDFLCVNSLAISSRYDILRSTSTIEIKPGTQYLALPCSPALGAIVWWGAVKGTRGHLVRMHAFGRVPESSQKHGPSIPSHHPSQACPSLGYCVDWTGFPMSNFTKLARIQCISLAPFPHMRITAVPVCFV</sequence>
<protein>
    <submittedName>
        <fullName evidence="1">Uncharacterized protein</fullName>
    </submittedName>
</protein>
<dbReference type="EMBL" id="VMNF01000003">
    <property type="protein sequence ID" value="TXC12147.1"/>
    <property type="molecule type" value="Genomic_DNA"/>
</dbReference>
<comment type="caution">
    <text evidence="1">The sequence shown here is derived from an EMBL/GenBank/DDBJ whole genome shotgun (WGS) entry which is preliminary data.</text>
</comment>
<dbReference type="Proteomes" id="UP000321331">
    <property type="component" value="Unassembled WGS sequence"/>
</dbReference>
<evidence type="ECO:0000313" key="1">
    <source>
        <dbReference type="EMBL" id="TXC12147.1"/>
    </source>
</evidence>
<proteinExistence type="predicted"/>
<name>A0A5C6TMR3_FUSOC</name>
<dbReference type="AlphaFoldDB" id="A0A5C6TMR3"/>
<gene>
    <name evidence="1" type="ORF">FocTR4_00007162</name>
</gene>